<organism evidence="4 5">
    <name type="scientific">Trifolium medium</name>
    <dbReference type="NCBI Taxonomy" id="97028"/>
    <lineage>
        <taxon>Eukaryota</taxon>
        <taxon>Viridiplantae</taxon>
        <taxon>Streptophyta</taxon>
        <taxon>Embryophyta</taxon>
        <taxon>Tracheophyta</taxon>
        <taxon>Spermatophyta</taxon>
        <taxon>Magnoliopsida</taxon>
        <taxon>eudicotyledons</taxon>
        <taxon>Gunneridae</taxon>
        <taxon>Pentapetalae</taxon>
        <taxon>rosids</taxon>
        <taxon>fabids</taxon>
        <taxon>Fabales</taxon>
        <taxon>Fabaceae</taxon>
        <taxon>Papilionoideae</taxon>
        <taxon>50 kb inversion clade</taxon>
        <taxon>NPAAA clade</taxon>
        <taxon>Hologalegina</taxon>
        <taxon>IRL clade</taxon>
        <taxon>Trifolieae</taxon>
        <taxon>Trifolium</taxon>
    </lineage>
</organism>
<comment type="similarity">
    <text evidence="1">Belongs to the PPR family. P subfamily.</text>
</comment>
<dbReference type="Proteomes" id="UP000265520">
    <property type="component" value="Unassembled WGS sequence"/>
</dbReference>
<dbReference type="InterPro" id="IPR002885">
    <property type="entry name" value="PPR_rpt"/>
</dbReference>
<dbReference type="InterPro" id="IPR011990">
    <property type="entry name" value="TPR-like_helical_dom_sf"/>
</dbReference>
<name>A0A392S804_9FABA</name>
<dbReference type="EMBL" id="LXQA010332641">
    <property type="protein sequence ID" value="MCI44582.1"/>
    <property type="molecule type" value="Genomic_DNA"/>
</dbReference>
<evidence type="ECO:0000256" key="2">
    <source>
        <dbReference type="ARBA" id="ARBA00022737"/>
    </source>
</evidence>
<dbReference type="PANTHER" id="PTHR47941">
    <property type="entry name" value="PENTATRICOPEPTIDE REPEAT-CONTAINING PROTEIN 3, MITOCHONDRIAL"/>
    <property type="match status" value="1"/>
</dbReference>
<dbReference type="Pfam" id="PF13041">
    <property type="entry name" value="PPR_2"/>
    <property type="match status" value="1"/>
</dbReference>
<dbReference type="NCBIfam" id="TIGR00756">
    <property type="entry name" value="PPR"/>
    <property type="match status" value="1"/>
</dbReference>
<feature type="repeat" description="PPR" evidence="3">
    <location>
        <begin position="1"/>
        <end position="24"/>
    </location>
</feature>
<feature type="non-terminal residue" evidence="4">
    <location>
        <position position="90"/>
    </location>
</feature>
<dbReference type="PROSITE" id="PS51375">
    <property type="entry name" value="PPR"/>
    <property type="match status" value="1"/>
</dbReference>
<evidence type="ECO:0000256" key="3">
    <source>
        <dbReference type="PROSITE-ProRule" id="PRU00708"/>
    </source>
</evidence>
<keyword evidence="2" id="KW-0677">Repeat</keyword>
<dbReference type="AlphaFoldDB" id="A0A392S804"/>
<evidence type="ECO:0000313" key="4">
    <source>
        <dbReference type="EMBL" id="MCI44582.1"/>
    </source>
</evidence>
<evidence type="ECO:0000256" key="1">
    <source>
        <dbReference type="ARBA" id="ARBA00007626"/>
    </source>
</evidence>
<dbReference type="Gene3D" id="1.25.40.10">
    <property type="entry name" value="Tetratricopeptide repeat domain"/>
    <property type="match status" value="1"/>
</dbReference>
<proteinExistence type="inferred from homology"/>
<evidence type="ECO:0000313" key="5">
    <source>
        <dbReference type="Proteomes" id="UP000265520"/>
    </source>
</evidence>
<accession>A0A392S804</accession>
<protein>
    <submittedName>
        <fullName evidence="4">Pentatricopeptide repeat-containing protein</fullName>
    </submittedName>
</protein>
<sequence length="90" mass="10447">MCKRGMIDEAQELFGRIEKLGFVPSVVTFNALINGLCKAHKLQEAILLCYNMDIRRKYWLFLRGPDLQKKVQQMCDAGQFLNAYEFLTLT</sequence>
<reference evidence="4 5" key="1">
    <citation type="journal article" date="2018" name="Front. Plant Sci.">
        <title>Red Clover (Trifolium pratense) and Zigzag Clover (T. medium) - A Picture of Genomic Similarities and Differences.</title>
        <authorList>
            <person name="Dluhosova J."/>
            <person name="Istvanek J."/>
            <person name="Nedelnik J."/>
            <person name="Repkova J."/>
        </authorList>
    </citation>
    <scope>NUCLEOTIDE SEQUENCE [LARGE SCALE GENOMIC DNA]</scope>
    <source>
        <strain evidence="5">cv. 10/8</strain>
        <tissue evidence="4">Leaf</tissue>
    </source>
</reference>
<keyword evidence="5" id="KW-1185">Reference proteome</keyword>
<comment type="caution">
    <text evidence="4">The sequence shown here is derived from an EMBL/GenBank/DDBJ whole genome shotgun (WGS) entry which is preliminary data.</text>
</comment>